<evidence type="ECO:0000313" key="2">
    <source>
        <dbReference type="EMBL" id="GAA1300529.1"/>
    </source>
</evidence>
<feature type="compositionally biased region" description="Polar residues" evidence="1">
    <location>
        <begin position="189"/>
        <end position="229"/>
    </location>
</feature>
<feature type="region of interest" description="Disordered" evidence="1">
    <location>
        <begin position="1"/>
        <end position="437"/>
    </location>
</feature>
<feature type="compositionally biased region" description="Low complexity" evidence="1">
    <location>
        <begin position="330"/>
        <end position="341"/>
    </location>
</feature>
<evidence type="ECO:0000256" key="1">
    <source>
        <dbReference type="SAM" id="MobiDB-lite"/>
    </source>
</evidence>
<name>A0ABN1XEK2_9ACTN</name>
<feature type="compositionally biased region" description="Pro residues" evidence="1">
    <location>
        <begin position="402"/>
        <end position="414"/>
    </location>
</feature>
<comment type="caution">
    <text evidence="2">The sequence shown here is derived from an EMBL/GenBank/DDBJ whole genome shotgun (WGS) entry which is preliminary data.</text>
</comment>
<evidence type="ECO:0000313" key="3">
    <source>
        <dbReference type="Proteomes" id="UP001500282"/>
    </source>
</evidence>
<evidence type="ECO:0008006" key="4">
    <source>
        <dbReference type="Google" id="ProtNLM"/>
    </source>
</evidence>
<organism evidence="2 3">
    <name type="scientific">Streptomyces javensis</name>
    <dbReference type="NCBI Taxonomy" id="114698"/>
    <lineage>
        <taxon>Bacteria</taxon>
        <taxon>Bacillati</taxon>
        <taxon>Actinomycetota</taxon>
        <taxon>Actinomycetes</taxon>
        <taxon>Kitasatosporales</taxon>
        <taxon>Streptomycetaceae</taxon>
        <taxon>Streptomyces</taxon>
        <taxon>Streptomyces violaceusniger group</taxon>
    </lineage>
</organism>
<feature type="compositionally biased region" description="Low complexity" evidence="1">
    <location>
        <begin position="254"/>
        <end position="268"/>
    </location>
</feature>
<gene>
    <name evidence="2" type="ORF">GCM10009579_81400</name>
</gene>
<reference evidence="2 3" key="1">
    <citation type="journal article" date="2019" name="Int. J. Syst. Evol. Microbiol.">
        <title>The Global Catalogue of Microorganisms (GCM) 10K type strain sequencing project: providing services to taxonomists for standard genome sequencing and annotation.</title>
        <authorList>
            <consortium name="The Broad Institute Genomics Platform"/>
            <consortium name="The Broad Institute Genome Sequencing Center for Infectious Disease"/>
            <person name="Wu L."/>
            <person name="Ma J."/>
        </authorList>
    </citation>
    <scope>NUCLEOTIDE SEQUENCE [LARGE SCALE GENOMIC DNA]</scope>
    <source>
        <strain evidence="2 3">JCM 11448</strain>
    </source>
</reference>
<feature type="compositionally biased region" description="Polar residues" evidence="1">
    <location>
        <begin position="32"/>
        <end position="42"/>
    </location>
</feature>
<protein>
    <recommendedName>
        <fullName evidence="4">Peptidoglycan binding domain-containing protein</fullName>
    </recommendedName>
</protein>
<feature type="compositionally biased region" description="Low complexity" evidence="1">
    <location>
        <begin position="416"/>
        <end position="429"/>
    </location>
</feature>
<dbReference type="Proteomes" id="UP001500282">
    <property type="component" value="Unassembled WGS sequence"/>
</dbReference>
<feature type="compositionally biased region" description="Low complexity" evidence="1">
    <location>
        <begin position="387"/>
        <end position="396"/>
    </location>
</feature>
<keyword evidence="3" id="KW-1185">Reference proteome</keyword>
<feature type="compositionally biased region" description="Low complexity" evidence="1">
    <location>
        <begin position="44"/>
        <end position="55"/>
    </location>
</feature>
<dbReference type="EMBL" id="BAAAIH010000080">
    <property type="protein sequence ID" value="GAA1300529.1"/>
    <property type="molecule type" value="Genomic_DNA"/>
</dbReference>
<accession>A0ABN1XEK2</accession>
<sequence>MSRESDSSSSGPREGSGGAAYPSGTPPYGSRQYPSPNPTQEAPQGAAEDGQARAAAKPEEPKTETTLTTRIKINIPGSRPIPPVVMRTPVAEDGVPAPRSGGDEDAPERTSALPRVDFTPTPERGVPTEPGAANEPTEGRERKSGKGDGERTSDWFAPRKPRSGSATGSTPKPPVPPAPDTTQGFPAPDTTQGFPAPDTTQGFPAPDTTQGFPSPETTQGFPAPDTTQGFPAPQQGGDPVADLPYFTDAQAPSGHPEPTGPTTGPVTGDMYVPPSGPGAGPRDSDLLAAPGPGPAGGGPYGGDQQTPPGGVGPLAGGGPAGQPPTPPGGSPLSGSLGATTGVGPLAGSGAGPADGLGTDPAPSLFRDPEPTPTGGVPPEQISSDTLVSGVPVVPSGEGRAKPPSPPVPGGPGAPAPGGDSAPAPSAPKAGKPKKKGRSKVVMAGGLLFVIAGGAYAAGLVMNHADVPNGTTVLGVDIGGTSKEVAVDKLDTALGKRTTAPLTVSVDGQEKEIKPSVAGLALDTEATVRDVAGRDYNPVTVIGSLFGGTHEADPAVTVDEEKLRDALERLAGDSGTAREGGISFTSGKAVPVYGKEGKGLDVDKAVKAVSDGFQLRAETGQNKAITLPVTIKRPTVSKAEVDRKLKSFAEPAMSGLTTVQTDAQHSIQFGPDKSLPKILSMRVVNGQLVEHYDLAVLKQLYGSTFDGVLLERGDGSKKPVTPEDVESALRLALRGKTPSERIGVIGKDN</sequence>
<feature type="compositionally biased region" description="Gly residues" evidence="1">
    <location>
        <begin position="309"/>
        <end position="320"/>
    </location>
</feature>
<feature type="compositionally biased region" description="Basic and acidic residues" evidence="1">
    <location>
        <begin position="137"/>
        <end position="153"/>
    </location>
</feature>
<proteinExistence type="predicted"/>
<feature type="compositionally biased region" description="Gly residues" evidence="1">
    <location>
        <begin position="344"/>
        <end position="354"/>
    </location>
</feature>